<name>A0ABP5EHE7_9MICO</name>
<dbReference type="EMBL" id="BAAAOH010000001">
    <property type="protein sequence ID" value="GAA1996236.1"/>
    <property type="molecule type" value="Genomic_DNA"/>
</dbReference>
<organism evidence="1 2">
    <name type="scientific">Microbacterium pumilum</name>
    <dbReference type="NCBI Taxonomy" id="344165"/>
    <lineage>
        <taxon>Bacteria</taxon>
        <taxon>Bacillati</taxon>
        <taxon>Actinomycetota</taxon>
        <taxon>Actinomycetes</taxon>
        <taxon>Micrococcales</taxon>
        <taxon>Microbacteriaceae</taxon>
        <taxon>Microbacterium</taxon>
    </lineage>
</organism>
<keyword evidence="2" id="KW-1185">Reference proteome</keyword>
<reference evidence="2" key="1">
    <citation type="journal article" date="2019" name="Int. J. Syst. Evol. Microbiol.">
        <title>The Global Catalogue of Microorganisms (GCM) 10K type strain sequencing project: providing services to taxonomists for standard genome sequencing and annotation.</title>
        <authorList>
            <consortium name="The Broad Institute Genomics Platform"/>
            <consortium name="The Broad Institute Genome Sequencing Center for Infectious Disease"/>
            <person name="Wu L."/>
            <person name="Ma J."/>
        </authorList>
    </citation>
    <scope>NUCLEOTIDE SEQUENCE [LARGE SCALE GENOMIC DNA]</scope>
    <source>
        <strain evidence="2">JCM 14902</strain>
    </source>
</reference>
<evidence type="ECO:0000313" key="1">
    <source>
        <dbReference type="EMBL" id="GAA1996236.1"/>
    </source>
</evidence>
<dbReference type="RefSeq" id="WP_344065593.1">
    <property type="nucleotide sequence ID" value="NZ_BAAAOH010000001.1"/>
</dbReference>
<protein>
    <recommendedName>
        <fullName evidence="3">Carboxypeptidase regulatory-like domain-containing protein</fullName>
    </recommendedName>
</protein>
<proteinExistence type="predicted"/>
<accession>A0ABP5EHE7</accession>
<evidence type="ECO:0008006" key="3">
    <source>
        <dbReference type="Google" id="ProtNLM"/>
    </source>
</evidence>
<dbReference type="Proteomes" id="UP001500326">
    <property type="component" value="Unassembled WGS sequence"/>
</dbReference>
<comment type="caution">
    <text evidence="1">The sequence shown here is derived from an EMBL/GenBank/DDBJ whole genome shotgun (WGS) entry which is preliminary data.</text>
</comment>
<sequence length="271" mass="29126">MSTDTIETSIGRAPVLHRLALGIVVRDAVTDAAVTSSLRVGWEASGHLLPRDATDDWPCVDFETVGGGRYRLRDTPRRPALLTVRVNDPSRRYVSRRLSVQLWSHDELTDPLPANHIAVRSRTLQVWLWPGAAHPLPPGTTAIRGRVVRNGRAVPWTRVSGIGPTGTAIGRGHGDDRGEFIIRLSDTSQNPVQSSVPVRVIVRGPTSTPELPPIEVVTRPANPPAPGDLDNAVLRGVAPPAGHVLSIPPPPQFIVPVGGVHVPTSDIPFLP</sequence>
<gene>
    <name evidence="1" type="ORF">GCM10009777_36200</name>
</gene>
<evidence type="ECO:0000313" key="2">
    <source>
        <dbReference type="Proteomes" id="UP001500326"/>
    </source>
</evidence>